<dbReference type="GO" id="GO:0080120">
    <property type="term" value="P:CAAX-box protein maturation"/>
    <property type="evidence" value="ECO:0007669"/>
    <property type="project" value="UniProtKB-ARBA"/>
</dbReference>
<dbReference type="AlphaFoldDB" id="A0A923SKS0"/>
<dbReference type="GO" id="GO:0008237">
    <property type="term" value="F:metallopeptidase activity"/>
    <property type="evidence" value="ECO:0007669"/>
    <property type="project" value="UniProtKB-KW"/>
</dbReference>
<name>A0A923SKS0_9BACT</name>
<keyword evidence="1" id="KW-0472">Membrane</keyword>
<evidence type="ECO:0000313" key="3">
    <source>
        <dbReference type="EMBL" id="MBC5995047.1"/>
    </source>
</evidence>
<reference evidence="3" key="1">
    <citation type="submission" date="2020-08" db="EMBL/GenBank/DDBJ databases">
        <title>Pontibacter sp. SD6 16S ribosomal RNA gene Genome sequencing and assembly.</title>
        <authorList>
            <person name="Kang M."/>
        </authorList>
    </citation>
    <scope>NUCLEOTIDE SEQUENCE</scope>
    <source>
        <strain evidence="3">SD6</strain>
    </source>
</reference>
<dbReference type="GO" id="GO:0004175">
    <property type="term" value="F:endopeptidase activity"/>
    <property type="evidence" value="ECO:0007669"/>
    <property type="project" value="UniProtKB-ARBA"/>
</dbReference>
<dbReference type="InterPro" id="IPR003675">
    <property type="entry name" value="Rce1/LyrA-like_dom"/>
</dbReference>
<feature type="transmembrane region" description="Helical" evidence="1">
    <location>
        <begin position="140"/>
        <end position="162"/>
    </location>
</feature>
<feature type="transmembrane region" description="Helical" evidence="1">
    <location>
        <begin position="107"/>
        <end position="128"/>
    </location>
</feature>
<feature type="transmembrane region" description="Helical" evidence="1">
    <location>
        <begin position="80"/>
        <end position="101"/>
    </location>
</feature>
<feature type="transmembrane region" description="Helical" evidence="1">
    <location>
        <begin position="12"/>
        <end position="34"/>
    </location>
</feature>
<evidence type="ECO:0000259" key="2">
    <source>
        <dbReference type="Pfam" id="PF02517"/>
    </source>
</evidence>
<evidence type="ECO:0000313" key="4">
    <source>
        <dbReference type="Proteomes" id="UP000603640"/>
    </source>
</evidence>
<keyword evidence="3" id="KW-0645">Protease</keyword>
<sequence>MQHSSFALPHNSLKPLIPSMLILPVTFAAFYFLPQVLGKTTGYLASFILYWVFCWVHGLYLKRGSLAELYMWPAPNKLNIALSILCFVPVVGAFAGAFMLAYDQLSLPIYLILAAVALINGFTEEFYWRGAFISRYKQNILLAYAVPTLLFGLWHVSVYAAYGVNYQGGFWPLVGGAFFMGALWGYTAFKQQRILIPTIAHVLANFFAFSNLIVENWMK</sequence>
<dbReference type="EMBL" id="JACRVF010000008">
    <property type="protein sequence ID" value="MBC5995047.1"/>
    <property type="molecule type" value="Genomic_DNA"/>
</dbReference>
<proteinExistence type="predicted"/>
<keyword evidence="1" id="KW-0812">Transmembrane</keyword>
<comment type="caution">
    <text evidence="3">The sequence shown here is derived from an EMBL/GenBank/DDBJ whole genome shotgun (WGS) entry which is preliminary data.</text>
</comment>
<feature type="transmembrane region" description="Helical" evidence="1">
    <location>
        <begin position="40"/>
        <end position="60"/>
    </location>
</feature>
<evidence type="ECO:0000256" key="1">
    <source>
        <dbReference type="SAM" id="Phobius"/>
    </source>
</evidence>
<accession>A0A923SKS0</accession>
<dbReference type="Proteomes" id="UP000603640">
    <property type="component" value="Unassembled WGS sequence"/>
</dbReference>
<dbReference type="Pfam" id="PF02517">
    <property type="entry name" value="Rce1-like"/>
    <property type="match status" value="1"/>
</dbReference>
<keyword evidence="3" id="KW-0482">Metalloprotease</keyword>
<feature type="transmembrane region" description="Helical" evidence="1">
    <location>
        <begin position="194"/>
        <end position="214"/>
    </location>
</feature>
<keyword evidence="1" id="KW-1133">Transmembrane helix</keyword>
<dbReference type="RefSeq" id="WP_187069077.1">
    <property type="nucleotide sequence ID" value="NZ_JACRVF010000008.1"/>
</dbReference>
<keyword evidence="4" id="KW-1185">Reference proteome</keyword>
<gene>
    <name evidence="3" type="ORF">H8S84_19530</name>
</gene>
<feature type="transmembrane region" description="Helical" evidence="1">
    <location>
        <begin position="168"/>
        <end position="187"/>
    </location>
</feature>
<keyword evidence="3" id="KW-0378">Hydrolase</keyword>
<organism evidence="3 4">
    <name type="scientific">Pontibacter cellulosilyticus</name>
    <dbReference type="NCBI Taxonomy" id="1720253"/>
    <lineage>
        <taxon>Bacteria</taxon>
        <taxon>Pseudomonadati</taxon>
        <taxon>Bacteroidota</taxon>
        <taxon>Cytophagia</taxon>
        <taxon>Cytophagales</taxon>
        <taxon>Hymenobacteraceae</taxon>
        <taxon>Pontibacter</taxon>
    </lineage>
</organism>
<protein>
    <submittedName>
        <fullName evidence="3">CPBP family intramembrane metalloprotease</fullName>
    </submittedName>
</protein>
<feature type="domain" description="CAAX prenyl protease 2/Lysostaphin resistance protein A-like" evidence="2">
    <location>
        <begin position="110"/>
        <end position="207"/>
    </location>
</feature>